<keyword evidence="3" id="KW-0862">Zinc</keyword>
<organism evidence="7 8">
    <name type="scientific">Lodderomyces elongisporus (strain ATCC 11503 / CBS 2605 / JCM 1781 / NBRC 1676 / NRRL YB-4239)</name>
    <name type="common">Yeast</name>
    <name type="synonym">Saccharomyces elongisporus</name>
    <dbReference type="NCBI Taxonomy" id="379508"/>
    <lineage>
        <taxon>Eukaryota</taxon>
        <taxon>Fungi</taxon>
        <taxon>Dikarya</taxon>
        <taxon>Ascomycota</taxon>
        <taxon>Saccharomycotina</taxon>
        <taxon>Pichiomycetes</taxon>
        <taxon>Debaryomycetaceae</taxon>
        <taxon>Candida/Lodderomyces clade</taxon>
        <taxon>Lodderomyces</taxon>
    </lineage>
</organism>
<evidence type="ECO:0000259" key="6">
    <source>
        <dbReference type="PROSITE" id="PS50089"/>
    </source>
</evidence>
<keyword evidence="5" id="KW-0472">Membrane</keyword>
<dbReference type="AlphaFoldDB" id="A5E0Z0"/>
<dbReference type="VEuPathDB" id="FungiDB:LELG_03277"/>
<gene>
    <name evidence="7" type="ORF">LELG_03277</name>
</gene>
<dbReference type="SUPFAM" id="SSF57850">
    <property type="entry name" value="RING/U-box"/>
    <property type="match status" value="1"/>
</dbReference>
<name>A5E0Z0_LODEL</name>
<dbReference type="Proteomes" id="UP000001996">
    <property type="component" value="Unassembled WGS sequence"/>
</dbReference>
<dbReference type="Gene3D" id="3.50.30.30">
    <property type="match status" value="1"/>
</dbReference>
<dbReference type="PANTHER" id="PTHR45969">
    <property type="entry name" value="RING ZINC FINGER PROTEIN-RELATED"/>
    <property type="match status" value="1"/>
</dbReference>
<evidence type="ECO:0000256" key="5">
    <source>
        <dbReference type="SAM" id="Phobius"/>
    </source>
</evidence>
<evidence type="ECO:0000313" key="7">
    <source>
        <dbReference type="EMBL" id="EDK45098.1"/>
    </source>
</evidence>
<dbReference type="SMART" id="SM00184">
    <property type="entry name" value="RING"/>
    <property type="match status" value="1"/>
</dbReference>
<dbReference type="STRING" id="379508.A5E0Z0"/>
<keyword evidence="1" id="KW-0479">Metal-binding</keyword>
<evidence type="ECO:0000313" key="8">
    <source>
        <dbReference type="Proteomes" id="UP000001996"/>
    </source>
</evidence>
<accession>A5E0Z0</accession>
<dbReference type="InterPro" id="IPR001841">
    <property type="entry name" value="Znf_RING"/>
</dbReference>
<dbReference type="Gene3D" id="3.30.40.10">
    <property type="entry name" value="Zinc/RING finger domain, C3HC4 (zinc finger)"/>
    <property type="match status" value="1"/>
</dbReference>
<dbReference type="PROSITE" id="PS50089">
    <property type="entry name" value="ZF_RING_2"/>
    <property type="match status" value="1"/>
</dbReference>
<evidence type="ECO:0000256" key="2">
    <source>
        <dbReference type="ARBA" id="ARBA00022771"/>
    </source>
</evidence>
<evidence type="ECO:0000256" key="3">
    <source>
        <dbReference type="ARBA" id="ARBA00022833"/>
    </source>
</evidence>
<dbReference type="InParanoid" id="A5E0Z0"/>
<feature type="domain" description="RING-type" evidence="6">
    <location>
        <begin position="421"/>
        <end position="464"/>
    </location>
</feature>
<dbReference type="InterPro" id="IPR013083">
    <property type="entry name" value="Znf_RING/FYVE/PHD"/>
</dbReference>
<protein>
    <recommendedName>
        <fullName evidence="6">RING-type domain-containing protein</fullName>
    </recommendedName>
</protein>
<dbReference type="KEGG" id="lel:PVL30_002776"/>
<reference evidence="7 8" key="1">
    <citation type="journal article" date="2009" name="Nature">
        <title>Evolution of pathogenicity and sexual reproduction in eight Candida genomes.</title>
        <authorList>
            <person name="Butler G."/>
            <person name="Rasmussen M.D."/>
            <person name="Lin M.F."/>
            <person name="Santos M.A."/>
            <person name="Sakthikumar S."/>
            <person name="Munro C.A."/>
            <person name="Rheinbay E."/>
            <person name="Grabherr M."/>
            <person name="Forche A."/>
            <person name="Reedy J.L."/>
            <person name="Agrafioti I."/>
            <person name="Arnaud M.B."/>
            <person name="Bates S."/>
            <person name="Brown A.J."/>
            <person name="Brunke S."/>
            <person name="Costanzo M.C."/>
            <person name="Fitzpatrick D.A."/>
            <person name="de Groot P.W."/>
            <person name="Harris D."/>
            <person name="Hoyer L.L."/>
            <person name="Hube B."/>
            <person name="Klis F.M."/>
            <person name="Kodira C."/>
            <person name="Lennard N."/>
            <person name="Logue M.E."/>
            <person name="Martin R."/>
            <person name="Neiman A.M."/>
            <person name="Nikolaou E."/>
            <person name="Quail M.A."/>
            <person name="Quinn J."/>
            <person name="Santos M.C."/>
            <person name="Schmitzberger F.F."/>
            <person name="Sherlock G."/>
            <person name="Shah P."/>
            <person name="Silverstein K.A."/>
            <person name="Skrzypek M.S."/>
            <person name="Soll D."/>
            <person name="Staggs R."/>
            <person name="Stansfield I."/>
            <person name="Stumpf M.P."/>
            <person name="Sudbery P.E."/>
            <person name="Srikantha T."/>
            <person name="Zeng Q."/>
            <person name="Berman J."/>
            <person name="Berriman M."/>
            <person name="Heitman J."/>
            <person name="Gow N.A."/>
            <person name="Lorenz M.C."/>
            <person name="Birren B.W."/>
            <person name="Kellis M."/>
            <person name="Cuomo C.A."/>
        </authorList>
    </citation>
    <scope>NUCLEOTIDE SEQUENCE [LARGE SCALE GENOMIC DNA]</scope>
    <source>
        <strain evidence="8">ATCC 11503 / BCRC 21390 / CBS 2605 / JCM 1781 / NBRC 1676 / NRRL YB-4239</strain>
    </source>
</reference>
<proteinExistence type="predicted"/>
<keyword evidence="8" id="KW-1185">Reference proteome</keyword>
<evidence type="ECO:0000256" key="4">
    <source>
        <dbReference type="PROSITE-ProRule" id="PRU00175"/>
    </source>
</evidence>
<dbReference type="eggNOG" id="KOG0800">
    <property type="taxonomic scope" value="Eukaryota"/>
</dbReference>
<feature type="transmembrane region" description="Helical" evidence="5">
    <location>
        <begin position="271"/>
        <end position="296"/>
    </location>
</feature>
<dbReference type="Pfam" id="PF13639">
    <property type="entry name" value="zf-RING_2"/>
    <property type="match status" value="1"/>
</dbReference>
<dbReference type="EMBL" id="CH981527">
    <property type="protein sequence ID" value="EDK45098.1"/>
    <property type="molecule type" value="Genomic_DNA"/>
</dbReference>
<sequence>MHSQRKAMWLGLGLICALTIVILNGVYFTAFTNATATTAATTTTNTTTTSNTATTFAHRLTSFIYSPENPLSRISNKLTRGNEQTDYTTGKQNYEVDPENPLNNLMNSFFPIDSVIRFNTTEPQDCDNFTSHQIYGRYASFSPILNHVKRTEYALLPHDACSEIKLNTNKRFKDFSESNKYYYLHKALVVLRGGCTFVDKVKSIMDSDLQPSAIIVANDEPLKGLLTMFSSTYNQDGTLEIPIMFITYEDYKLLQHYEGLNLTISISTATVGSWVTIMLSMIFSPPLLIIVLYAAIVCGQKLRRRQINKRNAEMVKELPVYIYNDLHLIKEADFKKYLKEHASEFDNIEASIEDDCHGNSNSSNGGGGAGFDGDNDNDYGTGVATPKSEASSLIRKKYEIRIDPNLAVLTTPAEFFRSYKCSICLEKYRPLKSRVLILKCRHFFHEKCLSNWLINFKRSCPLCNSSFLDPDLNQQVNQRGVMNDGVGGNYGATADLELAPENGSLVESVASTTLRVGPTVTVFEINNPPILSNEAPQTLSRQTSFNSRPILMTRPLAILSQYNNSSGLDREELSTSIDSAN</sequence>
<dbReference type="GO" id="GO:0008270">
    <property type="term" value="F:zinc ion binding"/>
    <property type="evidence" value="ECO:0007669"/>
    <property type="project" value="UniProtKB-KW"/>
</dbReference>
<dbReference type="GeneID" id="5232602"/>
<keyword evidence="2 4" id="KW-0863">Zinc-finger</keyword>
<dbReference type="OrthoDB" id="8062037at2759"/>
<dbReference type="PANTHER" id="PTHR45969:SF69">
    <property type="entry name" value="FINGER DOMAIN PROTEIN, PUTATIVE (AFU_ORTHOLOGUE AFUA_3G12190)-RELATED"/>
    <property type="match status" value="1"/>
</dbReference>
<keyword evidence="5" id="KW-1133">Transmembrane helix</keyword>
<keyword evidence="5" id="KW-0812">Transmembrane</keyword>
<dbReference type="GO" id="GO:0061630">
    <property type="term" value="F:ubiquitin protein ligase activity"/>
    <property type="evidence" value="ECO:0007669"/>
    <property type="project" value="TreeGrafter"/>
</dbReference>
<dbReference type="HOGENOM" id="CLU_029455_0_0_1"/>
<dbReference type="GO" id="GO:0016567">
    <property type="term" value="P:protein ubiquitination"/>
    <property type="evidence" value="ECO:0007669"/>
    <property type="project" value="TreeGrafter"/>
</dbReference>
<evidence type="ECO:0000256" key="1">
    <source>
        <dbReference type="ARBA" id="ARBA00022723"/>
    </source>
</evidence>